<dbReference type="STRING" id="1230097.A0A423WSI8"/>
<accession>A0A423WSI8</accession>
<dbReference type="EMBL" id="LKEB01000042">
    <property type="protein sequence ID" value="ROW06320.1"/>
    <property type="molecule type" value="Genomic_DNA"/>
</dbReference>
<dbReference type="Gene3D" id="3.40.30.10">
    <property type="entry name" value="Glutaredoxin"/>
    <property type="match status" value="1"/>
</dbReference>
<dbReference type="CDD" id="cd02989">
    <property type="entry name" value="Phd_like_TxnDC9"/>
    <property type="match status" value="1"/>
</dbReference>
<evidence type="ECO:0000313" key="3">
    <source>
        <dbReference type="Proteomes" id="UP000285146"/>
    </source>
</evidence>
<reference evidence="2 3" key="1">
    <citation type="submission" date="2015-09" db="EMBL/GenBank/DDBJ databases">
        <title>Host preference determinants of Valsa canker pathogens revealed by comparative genomics.</title>
        <authorList>
            <person name="Yin Z."/>
            <person name="Huang L."/>
        </authorList>
    </citation>
    <scope>NUCLEOTIDE SEQUENCE [LARGE SCALE GENOMIC DNA]</scope>
    <source>
        <strain evidence="2 3">SXYLt</strain>
    </source>
</reference>
<dbReference type="FunCoup" id="A0A423WSI8">
    <property type="interactions" value="688"/>
</dbReference>
<gene>
    <name evidence="2" type="ORF">VPNG_07496</name>
</gene>
<organism evidence="2 3">
    <name type="scientific">Cytospora leucostoma</name>
    <dbReference type="NCBI Taxonomy" id="1230097"/>
    <lineage>
        <taxon>Eukaryota</taxon>
        <taxon>Fungi</taxon>
        <taxon>Dikarya</taxon>
        <taxon>Ascomycota</taxon>
        <taxon>Pezizomycotina</taxon>
        <taxon>Sordariomycetes</taxon>
        <taxon>Sordariomycetidae</taxon>
        <taxon>Diaporthales</taxon>
        <taxon>Cytosporaceae</taxon>
        <taxon>Cytospora</taxon>
    </lineage>
</organism>
<evidence type="ECO:0000256" key="1">
    <source>
        <dbReference type="SAM" id="MobiDB-lite"/>
    </source>
</evidence>
<comment type="caution">
    <text evidence="2">The sequence shown here is derived from an EMBL/GenBank/DDBJ whole genome shotgun (WGS) entry which is preliminary data.</text>
</comment>
<proteinExistence type="predicted"/>
<feature type="region of interest" description="Disordered" evidence="1">
    <location>
        <begin position="189"/>
        <end position="214"/>
    </location>
</feature>
<dbReference type="PANTHER" id="PTHR21148">
    <property type="entry name" value="THIOREDOXIN DOMAIN-CONTAINING PROTEIN 9"/>
    <property type="match status" value="1"/>
</dbReference>
<evidence type="ECO:0000313" key="2">
    <source>
        <dbReference type="EMBL" id="ROW06320.1"/>
    </source>
</evidence>
<sequence>MSGIDAKVASLLDRKPNPSEEEDEDALIAALEEDDNDTHVIDAFREQRLQQLHSEFTRAKSQREHGFGTYTELKDEKAVMDSTTSTKLSLVHFMKPDFTRCRIMDQKLEALAPKHFDTRFISINVENAPFLVNKLKIKVLPCVIAFINGLEVDRIIGFEALGAKPDSFTLQELEARLLASGVVLRSKMTEDDEELARRRRLQQAEEEEADDDWE</sequence>
<feature type="compositionally biased region" description="Acidic residues" evidence="1">
    <location>
        <begin position="204"/>
        <end position="214"/>
    </location>
</feature>
<evidence type="ECO:0008006" key="4">
    <source>
        <dbReference type="Google" id="ProtNLM"/>
    </source>
</evidence>
<keyword evidence="3" id="KW-1185">Reference proteome</keyword>
<dbReference type="InterPro" id="IPR036249">
    <property type="entry name" value="Thioredoxin-like_sf"/>
</dbReference>
<dbReference type="OrthoDB" id="10257948at2759"/>
<dbReference type="SUPFAM" id="SSF52833">
    <property type="entry name" value="Thioredoxin-like"/>
    <property type="match status" value="1"/>
</dbReference>
<protein>
    <recommendedName>
        <fullName evidence="4">Thioredoxin domain-containing protein</fullName>
    </recommendedName>
</protein>
<name>A0A423WSI8_9PEZI</name>
<dbReference type="AlphaFoldDB" id="A0A423WSI8"/>
<feature type="region of interest" description="Disordered" evidence="1">
    <location>
        <begin position="1"/>
        <end position="24"/>
    </location>
</feature>
<dbReference type="InParanoid" id="A0A423WSI8"/>
<dbReference type="Proteomes" id="UP000285146">
    <property type="component" value="Unassembled WGS sequence"/>
</dbReference>